<feature type="transmembrane region" description="Helical" evidence="9">
    <location>
        <begin position="343"/>
        <end position="366"/>
    </location>
</feature>
<reference evidence="11" key="1">
    <citation type="submission" date="2020-05" db="EMBL/GenBank/DDBJ databases">
        <authorList>
            <person name="Chiriac C."/>
            <person name="Salcher M."/>
            <person name="Ghai R."/>
            <person name="Kavagutti S V."/>
        </authorList>
    </citation>
    <scope>NUCLEOTIDE SEQUENCE</scope>
</reference>
<keyword evidence="3" id="KW-1003">Cell membrane</keyword>
<protein>
    <recommendedName>
        <fullName evidence="8">Multidrug efflux pump Tap</fullName>
    </recommendedName>
</protein>
<dbReference type="PROSITE" id="PS50850">
    <property type="entry name" value="MFS"/>
    <property type="match status" value="1"/>
</dbReference>
<feature type="transmembrane region" description="Helical" evidence="9">
    <location>
        <begin position="210"/>
        <end position="235"/>
    </location>
</feature>
<feature type="transmembrane region" description="Helical" evidence="9">
    <location>
        <begin position="12"/>
        <end position="34"/>
    </location>
</feature>
<gene>
    <name evidence="11" type="ORF">UFOPK1503_01140</name>
</gene>
<evidence type="ECO:0000256" key="6">
    <source>
        <dbReference type="ARBA" id="ARBA00023136"/>
    </source>
</evidence>
<feature type="transmembrane region" description="Helical" evidence="9">
    <location>
        <begin position="40"/>
        <end position="62"/>
    </location>
</feature>
<organism evidence="11">
    <name type="scientific">freshwater metagenome</name>
    <dbReference type="NCBI Taxonomy" id="449393"/>
    <lineage>
        <taxon>unclassified sequences</taxon>
        <taxon>metagenomes</taxon>
        <taxon>ecological metagenomes</taxon>
    </lineage>
</organism>
<comment type="subcellular location">
    <subcellularLocation>
        <location evidence="1">Cell membrane</location>
        <topology evidence="1">Multi-pass membrane protein</topology>
    </subcellularLocation>
</comment>
<evidence type="ECO:0000259" key="10">
    <source>
        <dbReference type="PROSITE" id="PS50850"/>
    </source>
</evidence>
<feature type="transmembrane region" description="Helical" evidence="9">
    <location>
        <begin position="101"/>
        <end position="123"/>
    </location>
</feature>
<dbReference type="InterPro" id="IPR020846">
    <property type="entry name" value="MFS_dom"/>
</dbReference>
<feature type="transmembrane region" description="Helical" evidence="9">
    <location>
        <begin position="307"/>
        <end position="331"/>
    </location>
</feature>
<comment type="similarity">
    <text evidence="7">Belongs to the major facilitator superfamily. Drug:H(+) antiporter-3 (DHA3) (TC 2.A.1.21) family.</text>
</comment>
<feature type="transmembrane region" description="Helical" evidence="9">
    <location>
        <begin position="170"/>
        <end position="189"/>
    </location>
</feature>
<evidence type="ECO:0000256" key="5">
    <source>
        <dbReference type="ARBA" id="ARBA00022989"/>
    </source>
</evidence>
<feature type="transmembrane region" description="Helical" evidence="9">
    <location>
        <begin position="285"/>
        <end position="301"/>
    </location>
</feature>
<keyword evidence="4 9" id="KW-0812">Transmembrane</keyword>
<dbReference type="AlphaFoldDB" id="A0A6J6CLU5"/>
<sequence>MQRKLAPFIIMQLSSVASVISGSMTFIAIPWIALEITGSATSAGLVVASTAIPTLLLAPFLGSFIDKFGRQKTAVGAEIIAGFVALLIPIVSGLWQLTIPALIAIGIMKAAVTPGGSTARKSLIPDVAKPAGMTLDRANSIHEGLFASGFAVGPALATFLIASIGSANTFFVIAGFAILSGLFAIFIRAQEQHDEEKEDEGNLFVFAMQGFKVLFSNPAIFIMMAAIMALAVIYLPTEMVVLPAYYNALEDPEGLGAAISAAAFASVFGALGFEWIHKRLSYANILRVGILGIGLSMLPMSTLPDQWAMVTFFFTLGLAWGPLLPLLNTVIQERIPADKRGRVFALEMTVWNAGPLISMVAVGAAVDAYGVGAVYTVLAVGVLIAGVFVSFNKYIKELDV</sequence>
<evidence type="ECO:0000256" key="9">
    <source>
        <dbReference type="SAM" id="Phobius"/>
    </source>
</evidence>
<dbReference type="PANTHER" id="PTHR23513">
    <property type="entry name" value="INTEGRAL MEMBRANE EFFLUX PROTEIN-RELATED"/>
    <property type="match status" value="1"/>
</dbReference>
<evidence type="ECO:0000313" key="11">
    <source>
        <dbReference type="EMBL" id="CAB4552307.1"/>
    </source>
</evidence>
<accession>A0A6J6CLU5</accession>
<feature type="domain" description="Major facilitator superfamily (MFS) profile" evidence="10">
    <location>
        <begin position="7"/>
        <end position="397"/>
    </location>
</feature>
<feature type="transmembrane region" description="Helical" evidence="9">
    <location>
        <begin position="372"/>
        <end position="391"/>
    </location>
</feature>
<name>A0A6J6CLU5_9ZZZZ</name>
<evidence type="ECO:0000256" key="2">
    <source>
        <dbReference type="ARBA" id="ARBA00022448"/>
    </source>
</evidence>
<evidence type="ECO:0000256" key="8">
    <source>
        <dbReference type="ARBA" id="ARBA00040914"/>
    </source>
</evidence>
<feature type="transmembrane region" description="Helical" evidence="9">
    <location>
        <begin position="255"/>
        <end position="273"/>
    </location>
</feature>
<keyword evidence="5 9" id="KW-1133">Transmembrane helix</keyword>
<dbReference type="EMBL" id="CAEZST010000031">
    <property type="protein sequence ID" value="CAB4552307.1"/>
    <property type="molecule type" value="Genomic_DNA"/>
</dbReference>
<evidence type="ECO:0000256" key="1">
    <source>
        <dbReference type="ARBA" id="ARBA00004651"/>
    </source>
</evidence>
<evidence type="ECO:0000256" key="4">
    <source>
        <dbReference type="ARBA" id="ARBA00022692"/>
    </source>
</evidence>
<dbReference type="Gene3D" id="1.20.1250.20">
    <property type="entry name" value="MFS general substrate transporter like domains"/>
    <property type="match status" value="1"/>
</dbReference>
<dbReference type="InterPro" id="IPR036259">
    <property type="entry name" value="MFS_trans_sf"/>
</dbReference>
<proteinExistence type="inferred from homology"/>
<keyword evidence="2" id="KW-0813">Transport</keyword>
<dbReference type="CDD" id="cd06173">
    <property type="entry name" value="MFS_MefA_like"/>
    <property type="match status" value="1"/>
</dbReference>
<keyword evidence="6 9" id="KW-0472">Membrane</keyword>
<dbReference type="GO" id="GO:0005886">
    <property type="term" value="C:plasma membrane"/>
    <property type="evidence" value="ECO:0007669"/>
    <property type="project" value="UniProtKB-SubCell"/>
</dbReference>
<dbReference type="SUPFAM" id="SSF103473">
    <property type="entry name" value="MFS general substrate transporter"/>
    <property type="match status" value="1"/>
</dbReference>
<evidence type="ECO:0000256" key="7">
    <source>
        <dbReference type="ARBA" id="ARBA00038075"/>
    </source>
</evidence>
<dbReference type="PANTHER" id="PTHR23513:SF9">
    <property type="entry name" value="ENTEROBACTIN EXPORTER ENTS"/>
    <property type="match status" value="1"/>
</dbReference>
<feature type="transmembrane region" description="Helical" evidence="9">
    <location>
        <begin position="74"/>
        <end position="95"/>
    </location>
</feature>
<dbReference type="InterPro" id="IPR011701">
    <property type="entry name" value="MFS"/>
</dbReference>
<dbReference type="Pfam" id="PF07690">
    <property type="entry name" value="MFS_1"/>
    <property type="match status" value="1"/>
</dbReference>
<evidence type="ECO:0000256" key="3">
    <source>
        <dbReference type="ARBA" id="ARBA00022475"/>
    </source>
</evidence>
<dbReference type="GO" id="GO:0022857">
    <property type="term" value="F:transmembrane transporter activity"/>
    <property type="evidence" value="ECO:0007669"/>
    <property type="project" value="InterPro"/>
</dbReference>
<feature type="transmembrane region" description="Helical" evidence="9">
    <location>
        <begin position="144"/>
        <end position="164"/>
    </location>
</feature>